<feature type="region of interest" description="Disordered" evidence="1">
    <location>
        <begin position="849"/>
        <end position="887"/>
    </location>
</feature>
<gene>
    <name evidence="2" type="ORF">D9758_007142</name>
</gene>
<feature type="region of interest" description="Disordered" evidence="1">
    <location>
        <begin position="908"/>
        <end position="984"/>
    </location>
</feature>
<feature type="compositionally biased region" description="Acidic residues" evidence="1">
    <location>
        <begin position="598"/>
        <end position="612"/>
    </location>
</feature>
<comment type="caution">
    <text evidence="2">The sequence shown here is derived from an EMBL/GenBank/DDBJ whole genome shotgun (WGS) entry which is preliminary data.</text>
</comment>
<dbReference type="PANTHER" id="PTHR48125:SF12">
    <property type="entry name" value="AT HOOK TRANSCRIPTION FACTOR FAMILY-RELATED"/>
    <property type="match status" value="1"/>
</dbReference>
<feature type="compositionally biased region" description="Low complexity" evidence="1">
    <location>
        <begin position="458"/>
        <end position="473"/>
    </location>
</feature>
<feature type="compositionally biased region" description="Low complexity" evidence="1">
    <location>
        <begin position="1126"/>
        <end position="1141"/>
    </location>
</feature>
<feature type="region of interest" description="Disordered" evidence="1">
    <location>
        <begin position="1426"/>
        <end position="1470"/>
    </location>
</feature>
<feature type="compositionally biased region" description="Polar residues" evidence="1">
    <location>
        <begin position="756"/>
        <end position="772"/>
    </location>
</feature>
<feature type="compositionally biased region" description="Pro residues" evidence="1">
    <location>
        <begin position="1191"/>
        <end position="1201"/>
    </location>
</feature>
<name>A0A8H5LMW4_9AGAR</name>
<accession>A0A8H5LMW4</accession>
<feature type="compositionally biased region" description="Low complexity" evidence="1">
    <location>
        <begin position="1159"/>
        <end position="1168"/>
    </location>
</feature>
<evidence type="ECO:0000256" key="1">
    <source>
        <dbReference type="SAM" id="MobiDB-lite"/>
    </source>
</evidence>
<dbReference type="PANTHER" id="PTHR48125">
    <property type="entry name" value="LP07818P1"/>
    <property type="match status" value="1"/>
</dbReference>
<feature type="compositionally biased region" description="Pro residues" evidence="1">
    <location>
        <begin position="1210"/>
        <end position="1219"/>
    </location>
</feature>
<feature type="compositionally biased region" description="Polar residues" evidence="1">
    <location>
        <begin position="1020"/>
        <end position="1030"/>
    </location>
</feature>
<feature type="compositionally biased region" description="Acidic residues" evidence="1">
    <location>
        <begin position="432"/>
        <end position="447"/>
    </location>
</feature>
<keyword evidence="3" id="KW-1185">Reference proteome</keyword>
<feature type="compositionally biased region" description="Polar residues" evidence="1">
    <location>
        <begin position="1327"/>
        <end position="1355"/>
    </location>
</feature>
<dbReference type="OrthoDB" id="3070249at2759"/>
<feature type="region of interest" description="Disordered" evidence="1">
    <location>
        <begin position="386"/>
        <end position="481"/>
    </location>
</feature>
<feature type="compositionally biased region" description="Polar residues" evidence="1">
    <location>
        <begin position="921"/>
        <end position="963"/>
    </location>
</feature>
<feature type="compositionally biased region" description="Low complexity" evidence="1">
    <location>
        <begin position="1286"/>
        <end position="1318"/>
    </location>
</feature>
<feature type="region of interest" description="Disordered" evidence="1">
    <location>
        <begin position="1111"/>
        <end position="1141"/>
    </location>
</feature>
<sequence length="1470" mass="154590">MADPQTSTAQPSTSITITTPTPVETKRCTVRGCTVEFPATLRTKMCDLCRGKHRIYATTKRAKRKMEKAAMNGLILETAEQPGQMAWSLGSAENVNGDVDKMAKKTRPKATTSKAVVSPTTPSDATNSPGTEPIASTSSSDPYPFQQQGSFQTQPLVSWDLTNIDPQLFKAQSTIRSSELAGALGPPSVSSYTHAVPAHIVTPVNGSAGAGSQTVEQPPVEPMAASSSASTADPCTPVDTSTAGASPSSGPRRYCTIRGCRVVLSGDYPFKMCEPCRVKHRQYGITKRAKFKAERAAFDKELADLRAAEDARRKEQGLPPLSESEEELRAWELSIIDEKVKLPPSLLAVLAASTASSPTSPFAVPSTGMKPIFFDKRTMVPASETLFPSATPANPDAGSGSPDGASASASSHLASYTPALPPPQSHQAFADEPTDEDGEGDDDDEENQLVVPIPVDPGPSASSGSAQGSDAVAPVPSLPQSSPPFQNGLPVLTQRMCTVSHCHTILPANYLYKRCEQHRLQNRKYSRLKWARDRVAKAKGPEEVEKNGIQIDESLVGGIELIDQEWEKVARERAGKLMLARMVESHTKEKRKRKKEDSEEALIQDGEDENETVQEKDEKGTPPPEGAEPWKRPRVVPSASGSNHYVNEKRRSFTCTNADCMNLINPDLRWRMCEPCREIRKDLRMKAQNQAEQQLRDAEKAWERLAVVPSGDMVPWNANPSETQNLVAQTSVTGEGDDSNLSNIDDDDDVTDSHDQVQNVASSSQLTPSNSNTSLTFKPYFLQKNILPGSGLGAGAGAGTAEGQVLFGVLHPAGRPVTEDSTVAEIVEGLNVVEGDMMQVNGNEAVAATGGQHSGATASESQHSPKQTSSTAAHQQGVPPSSDTTVRPTTISTLANALASAIASGSISATPGASSAGISSNDSRQSTQVGQAHSTTASIRESAAQSSNTVLSSPAHSSDTQEQPTPAFSPTASTSTLGPSYYRPRPIIPKGGLAAAAAAVQNNGQTEPAVLRKRKRDQSQKSAEANSANDSPLAAPVPEDGPPTSSEGAIAEPSTEQPKAKRKRPSRTKPKDTAPATPSTSGSTVPPRTPYPYSYPPPGYPSPYGANYYGYMPYPYPPRPQGSGEGSSSSSSSATGPSASPAAPYYPYPPYGYPGMYPGYPSYGAPSANGQSNPYSVPPPGIATSGATPQTHPPVPYPYGYPYPGAYPGYPYPYPPSAVPRPTATTPTNSAKPTAKGKGKEKEQGKEVEQDEKAASGEQQTSADGSVGASVPSSTQSGQGPPVVGSPAMQPSVSPSAAAPETATPTQGTSTSQPSGGSHATPAEGTVPSNASGSSSLVPAQLSASPWPVGSTSSPFIAPNTDLNGGGAAHQIPVQMPATIGAGSNTYSGPIMSLQRKCRIHTCNRVLPPGATGGLCEKCKTRLKKHQAKTKQRLKLEPKKPVLVAKSTNEEGQSGEGDDRQGEGTEDRDI</sequence>
<protein>
    <submittedName>
        <fullName evidence="2">Uncharacterized protein</fullName>
    </submittedName>
</protein>
<reference evidence="2 3" key="1">
    <citation type="journal article" date="2020" name="ISME J.">
        <title>Uncovering the hidden diversity of litter-decomposition mechanisms in mushroom-forming fungi.</title>
        <authorList>
            <person name="Floudas D."/>
            <person name="Bentzer J."/>
            <person name="Ahren D."/>
            <person name="Johansson T."/>
            <person name="Persson P."/>
            <person name="Tunlid A."/>
        </authorList>
    </citation>
    <scope>NUCLEOTIDE SEQUENCE [LARGE SCALE GENOMIC DNA]</scope>
    <source>
        <strain evidence="2 3">CBS 291.85</strain>
    </source>
</reference>
<feature type="region of interest" description="Disordered" evidence="1">
    <location>
        <begin position="732"/>
        <end position="772"/>
    </location>
</feature>
<feature type="region of interest" description="Disordered" evidence="1">
    <location>
        <begin position="104"/>
        <end position="148"/>
    </location>
</feature>
<feature type="region of interest" description="Disordered" evidence="1">
    <location>
        <begin position="207"/>
        <end position="249"/>
    </location>
</feature>
<feature type="compositionally biased region" description="Low complexity" evidence="1">
    <location>
        <begin position="908"/>
        <end position="920"/>
    </location>
</feature>
<feature type="region of interest" description="Disordered" evidence="1">
    <location>
        <begin position="584"/>
        <end position="643"/>
    </location>
</feature>
<feature type="compositionally biased region" description="Polar residues" evidence="1">
    <location>
        <begin position="854"/>
        <end position="887"/>
    </location>
</feature>
<feature type="region of interest" description="Disordered" evidence="1">
    <location>
        <begin position="1005"/>
        <end position="1098"/>
    </location>
</feature>
<organism evidence="2 3">
    <name type="scientific">Tetrapyrgos nigripes</name>
    <dbReference type="NCBI Taxonomy" id="182062"/>
    <lineage>
        <taxon>Eukaryota</taxon>
        <taxon>Fungi</taxon>
        <taxon>Dikarya</taxon>
        <taxon>Basidiomycota</taxon>
        <taxon>Agaricomycotina</taxon>
        <taxon>Agaricomycetes</taxon>
        <taxon>Agaricomycetidae</taxon>
        <taxon>Agaricales</taxon>
        <taxon>Marasmiineae</taxon>
        <taxon>Marasmiaceae</taxon>
        <taxon>Tetrapyrgos</taxon>
    </lineage>
</organism>
<dbReference type="EMBL" id="JAACJM010000036">
    <property type="protein sequence ID" value="KAF5362949.1"/>
    <property type="molecule type" value="Genomic_DNA"/>
</dbReference>
<feature type="compositionally biased region" description="Pro residues" evidence="1">
    <location>
        <begin position="1087"/>
        <end position="1098"/>
    </location>
</feature>
<feature type="compositionally biased region" description="Low complexity" evidence="1">
    <location>
        <begin position="1073"/>
        <end position="1086"/>
    </location>
</feature>
<evidence type="ECO:0000313" key="2">
    <source>
        <dbReference type="EMBL" id="KAF5362949.1"/>
    </source>
</evidence>
<feature type="compositionally biased region" description="Low complexity" evidence="1">
    <location>
        <begin position="964"/>
        <end position="976"/>
    </location>
</feature>
<feature type="region of interest" description="Disordered" evidence="1">
    <location>
        <begin position="1159"/>
        <end position="1360"/>
    </location>
</feature>
<feature type="compositionally biased region" description="Polar residues" evidence="1">
    <location>
        <begin position="1223"/>
        <end position="1232"/>
    </location>
</feature>
<feature type="compositionally biased region" description="Low complexity" evidence="1">
    <location>
        <begin position="395"/>
        <end position="415"/>
    </location>
</feature>
<proteinExistence type="predicted"/>
<feature type="compositionally biased region" description="Polar residues" evidence="1">
    <location>
        <begin position="109"/>
        <end position="148"/>
    </location>
</feature>
<dbReference type="Proteomes" id="UP000559256">
    <property type="component" value="Unassembled WGS sequence"/>
</dbReference>
<feature type="compositionally biased region" description="Basic and acidic residues" evidence="1">
    <location>
        <begin position="1238"/>
        <end position="1255"/>
    </location>
</feature>
<evidence type="ECO:0000313" key="3">
    <source>
        <dbReference type="Proteomes" id="UP000559256"/>
    </source>
</evidence>
<feature type="compositionally biased region" description="Polar residues" evidence="1">
    <location>
        <begin position="225"/>
        <end position="249"/>
    </location>
</feature>
<feature type="compositionally biased region" description="Basic and acidic residues" evidence="1">
    <location>
        <begin position="1457"/>
        <end position="1470"/>
    </location>
</feature>